<reference evidence="2" key="1">
    <citation type="submission" date="2023-06" db="EMBL/GenBank/DDBJ databases">
        <title>Genome-scale phylogeny and comparative genomics of the fungal order Sordariales.</title>
        <authorList>
            <consortium name="Lawrence Berkeley National Laboratory"/>
            <person name="Hensen N."/>
            <person name="Bonometti L."/>
            <person name="Westerberg I."/>
            <person name="Brannstrom I.O."/>
            <person name="Guillou S."/>
            <person name="Cros-Aarteil S."/>
            <person name="Calhoun S."/>
            <person name="Haridas S."/>
            <person name="Kuo A."/>
            <person name="Mondo S."/>
            <person name="Pangilinan J."/>
            <person name="Riley R."/>
            <person name="Labutti K."/>
            <person name="Andreopoulos B."/>
            <person name="Lipzen A."/>
            <person name="Chen C."/>
            <person name="Yanf M."/>
            <person name="Daum C."/>
            <person name="Ng V."/>
            <person name="Clum A."/>
            <person name="Steindorff A."/>
            <person name="Ohm R."/>
            <person name="Martin F."/>
            <person name="Silar P."/>
            <person name="Natvig D."/>
            <person name="Lalanne C."/>
            <person name="Gautier V."/>
            <person name="Ament-Velasquez S.L."/>
            <person name="Kruys A."/>
            <person name="Hutchinson M.I."/>
            <person name="Powell A.J."/>
            <person name="Barry K."/>
            <person name="Miller A.N."/>
            <person name="Grigoriev I.V."/>
            <person name="Debuchy R."/>
            <person name="Gladieux P."/>
            <person name="Thoren M.H."/>
            <person name="Johannesson H."/>
        </authorList>
    </citation>
    <scope>NUCLEOTIDE SEQUENCE</scope>
    <source>
        <strain evidence="2">CBS 606.72</strain>
    </source>
</reference>
<accession>A0AA39WSR3</accession>
<feature type="compositionally biased region" description="Basic and acidic residues" evidence="1">
    <location>
        <begin position="309"/>
        <end position="321"/>
    </location>
</feature>
<name>A0AA39WSR3_9PEZI</name>
<feature type="compositionally biased region" description="Low complexity" evidence="1">
    <location>
        <begin position="241"/>
        <end position="250"/>
    </location>
</feature>
<feature type="compositionally biased region" description="Low complexity" evidence="1">
    <location>
        <begin position="155"/>
        <end position="168"/>
    </location>
</feature>
<evidence type="ECO:0000313" key="2">
    <source>
        <dbReference type="EMBL" id="KAK0620787.1"/>
    </source>
</evidence>
<protein>
    <submittedName>
        <fullName evidence="2">Uncharacterized protein</fullName>
    </submittedName>
</protein>
<feature type="region of interest" description="Disordered" evidence="1">
    <location>
        <begin position="197"/>
        <end position="368"/>
    </location>
</feature>
<gene>
    <name evidence="2" type="ORF">B0T14DRAFT_567513</name>
</gene>
<feature type="compositionally biased region" description="Basic and acidic residues" evidence="1">
    <location>
        <begin position="260"/>
        <end position="271"/>
    </location>
</feature>
<feature type="compositionally biased region" description="Basic and acidic residues" evidence="1">
    <location>
        <begin position="88"/>
        <end position="111"/>
    </location>
</feature>
<feature type="compositionally biased region" description="Basic and acidic residues" evidence="1">
    <location>
        <begin position="201"/>
        <end position="218"/>
    </location>
</feature>
<proteinExistence type="predicted"/>
<sequence>MAPSSPDPNLKKKTSFRDRLKWPAGKAAPTSPQPPQQEEAPKKRSAYRPKHAASDFSRLAAPVVPRRVTSLAIDQPALPGPSSPVPDKAGRRDRPSSRTERSLERERERSSNVDAGTSPRNQDQAPPTSPRIQKRSSLTNLRAARASDELHPVRTRSSAGGRSHSSGGDATLASARAALRIPINTAPIVWNLDLEGIDVEPPSHPEQRQPTKPKDRELSPAAPKPTPVSPKQHPTSPPNSTPTTAPTTPSDFELFLARAEAQDRQQREDVWKTITAARASAAATGGPPPIIRPSPHAQFASNKVGGPSRSRDRDRDRDHSLSHRRSTQHILSGVSASAQEQAPLPGGATYALSPKTSRQGLKYGLSPKTSRKALNGKVSMGSMGGYVSAAENGERERTLRRETSIAQKIVEYIRPPRESGGFLYHSGSRTSMRRAGAWGGEDNF</sequence>
<feature type="compositionally biased region" description="Polar residues" evidence="1">
    <location>
        <begin position="328"/>
        <end position="340"/>
    </location>
</feature>
<evidence type="ECO:0000256" key="1">
    <source>
        <dbReference type="SAM" id="MobiDB-lite"/>
    </source>
</evidence>
<comment type="caution">
    <text evidence="2">The sequence shown here is derived from an EMBL/GenBank/DDBJ whole genome shotgun (WGS) entry which is preliminary data.</text>
</comment>
<keyword evidence="3" id="KW-1185">Reference proteome</keyword>
<feature type="compositionally biased region" description="Low complexity" evidence="1">
    <location>
        <begin position="273"/>
        <end position="285"/>
    </location>
</feature>
<evidence type="ECO:0000313" key="3">
    <source>
        <dbReference type="Proteomes" id="UP001175000"/>
    </source>
</evidence>
<feature type="compositionally biased region" description="Polar residues" evidence="1">
    <location>
        <begin position="112"/>
        <end position="126"/>
    </location>
</feature>
<dbReference type="Proteomes" id="UP001175000">
    <property type="component" value="Unassembled WGS sequence"/>
</dbReference>
<dbReference type="AlphaFoldDB" id="A0AA39WSR3"/>
<feature type="region of interest" description="Disordered" evidence="1">
    <location>
        <begin position="1"/>
        <end position="169"/>
    </location>
</feature>
<dbReference type="EMBL" id="JAULSU010000004">
    <property type="protein sequence ID" value="KAK0620787.1"/>
    <property type="molecule type" value="Genomic_DNA"/>
</dbReference>
<organism evidence="2 3">
    <name type="scientific">Immersiella caudata</name>
    <dbReference type="NCBI Taxonomy" id="314043"/>
    <lineage>
        <taxon>Eukaryota</taxon>
        <taxon>Fungi</taxon>
        <taxon>Dikarya</taxon>
        <taxon>Ascomycota</taxon>
        <taxon>Pezizomycotina</taxon>
        <taxon>Sordariomycetes</taxon>
        <taxon>Sordariomycetidae</taxon>
        <taxon>Sordariales</taxon>
        <taxon>Lasiosphaeriaceae</taxon>
        <taxon>Immersiella</taxon>
    </lineage>
</organism>